<dbReference type="RefSeq" id="WP_344424165.1">
    <property type="nucleotide sequence ID" value="NZ_BAAAQK010000024.1"/>
</dbReference>
<keyword evidence="3" id="KW-0560">Oxidoreductase</keyword>
<keyword evidence="3" id="KW-0503">Monooxygenase</keyword>
<keyword evidence="4" id="KW-1185">Reference proteome</keyword>
<dbReference type="Proteomes" id="UP001500449">
    <property type="component" value="Unassembled WGS sequence"/>
</dbReference>
<reference evidence="3 4" key="1">
    <citation type="journal article" date="2019" name="Int. J. Syst. Evol. Microbiol.">
        <title>The Global Catalogue of Microorganisms (GCM) 10K type strain sequencing project: providing services to taxonomists for standard genome sequencing and annotation.</title>
        <authorList>
            <consortium name="The Broad Institute Genomics Platform"/>
            <consortium name="The Broad Institute Genome Sequencing Center for Infectious Disease"/>
            <person name="Wu L."/>
            <person name="Ma J."/>
        </authorList>
    </citation>
    <scope>NUCLEOTIDE SEQUENCE [LARGE SCALE GENOMIC DNA]</scope>
    <source>
        <strain evidence="3 4">JCM 16009</strain>
    </source>
</reference>
<proteinExistence type="predicted"/>
<dbReference type="Gene3D" id="3.30.9.10">
    <property type="entry name" value="D-Amino Acid Oxidase, subunit A, domain 2"/>
    <property type="match status" value="1"/>
</dbReference>
<accession>A0ABN2NIX0</accession>
<dbReference type="SUPFAM" id="SSF51905">
    <property type="entry name" value="FAD/NAD(P)-binding domain"/>
    <property type="match status" value="1"/>
</dbReference>
<dbReference type="InterPro" id="IPR036188">
    <property type="entry name" value="FAD/NAD-bd_sf"/>
</dbReference>
<evidence type="ECO:0000313" key="4">
    <source>
        <dbReference type="Proteomes" id="UP001500449"/>
    </source>
</evidence>
<dbReference type="PANTHER" id="PTHR46865:SF2">
    <property type="entry name" value="MONOOXYGENASE"/>
    <property type="match status" value="1"/>
</dbReference>
<dbReference type="EMBL" id="BAAAQK010000024">
    <property type="protein sequence ID" value="GAA1870023.1"/>
    <property type="molecule type" value="Genomic_DNA"/>
</dbReference>
<dbReference type="GO" id="GO:0004497">
    <property type="term" value="F:monooxygenase activity"/>
    <property type="evidence" value="ECO:0007669"/>
    <property type="project" value="UniProtKB-KW"/>
</dbReference>
<feature type="signal peptide" evidence="1">
    <location>
        <begin position="1"/>
        <end position="18"/>
    </location>
</feature>
<dbReference type="InterPro" id="IPR002938">
    <property type="entry name" value="FAD-bd"/>
</dbReference>
<evidence type="ECO:0000259" key="2">
    <source>
        <dbReference type="Pfam" id="PF01494"/>
    </source>
</evidence>
<dbReference type="Gene3D" id="3.50.50.60">
    <property type="entry name" value="FAD/NAD(P)-binding domain"/>
    <property type="match status" value="1"/>
</dbReference>
<protein>
    <submittedName>
        <fullName evidence="3">FAD-dependent monooxygenase</fullName>
    </submittedName>
</protein>
<evidence type="ECO:0000256" key="1">
    <source>
        <dbReference type="SAM" id="SignalP"/>
    </source>
</evidence>
<feature type="domain" description="FAD-binding" evidence="2">
    <location>
        <begin position="4"/>
        <end position="314"/>
    </location>
</feature>
<organism evidence="3 4">
    <name type="scientific">Pseudonocardia ailaonensis</name>
    <dbReference type="NCBI Taxonomy" id="367279"/>
    <lineage>
        <taxon>Bacteria</taxon>
        <taxon>Bacillati</taxon>
        <taxon>Actinomycetota</taxon>
        <taxon>Actinomycetes</taxon>
        <taxon>Pseudonocardiales</taxon>
        <taxon>Pseudonocardiaceae</taxon>
        <taxon>Pseudonocardia</taxon>
    </lineage>
</organism>
<dbReference type="Pfam" id="PF01494">
    <property type="entry name" value="FAD_binding_3"/>
    <property type="match status" value="1"/>
</dbReference>
<sequence length="400" mass="41847">MTRTILISGAGIAGPALAASLARAGNRVTVVERAPALRTGGSAVDFRGEVHLEVLRRTGLLEPLRAQQTGGSPWSFVDDAGHELATLPASYAGGAIEVRRGDLSRTLAAAADGVEYLFGDSITALRDGPHGVEVGLASGVERVVDLVIGADGLHSAVRRLAFGPEERFVRHFGYRVAGWDLPNTLGADRTTVLHSVPGRTAALTADPHDPGTARALFVHAATGDLPRDRPARLDELREAYAGVGWWVPELLATLDAATDVYVDAIARVRLPRWSQGRIVLLGDAGYGATLGGMGAGTAVVGAYVLAAELAATPDHAVAFARYEDRLRRYVTRCQRGAAGAGKFLAPRTAAGIALRTRIFRSSPGRKLLLGQADSQAAAVELPEVARDTSGIGESSGPPAR</sequence>
<dbReference type="PANTHER" id="PTHR46865">
    <property type="entry name" value="OXIDOREDUCTASE-RELATED"/>
    <property type="match status" value="1"/>
</dbReference>
<keyword evidence="1" id="KW-0732">Signal</keyword>
<name>A0ABN2NIX0_9PSEU</name>
<comment type="caution">
    <text evidence="3">The sequence shown here is derived from an EMBL/GenBank/DDBJ whole genome shotgun (WGS) entry which is preliminary data.</text>
</comment>
<dbReference type="InterPro" id="IPR051704">
    <property type="entry name" value="FAD_aromatic-hydroxylase"/>
</dbReference>
<feature type="chain" id="PRO_5045943944" evidence="1">
    <location>
        <begin position="19"/>
        <end position="400"/>
    </location>
</feature>
<dbReference type="PRINTS" id="PR00420">
    <property type="entry name" value="RNGMNOXGNASE"/>
</dbReference>
<evidence type="ECO:0000313" key="3">
    <source>
        <dbReference type="EMBL" id="GAA1870023.1"/>
    </source>
</evidence>
<gene>
    <name evidence="3" type="ORF">GCM10009836_58280</name>
</gene>